<dbReference type="AlphaFoldDB" id="W5SGA5"/>
<keyword evidence="9" id="KW-0614">Plasmid</keyword>
<comment type="subcellular location">
    <subcellularLocation>
        <location evidence="2">Cell outer membrane</location>
        <topology evidence="2">Lipid-anchor</topology>
    </subcellularLocation>
</comment>
<evidence type="ECO:0000256" key="5">
    <source>
        <dbReference type="ARBA" id="ARBA00023136"/>
    </source>
</evidence>
<evidence type="ECO:0000256" key="1">
    <source>
        <dbReference type="ARBA" id="ARBA00003932"/>
    </source>
</evidence>
<dbReference type="Pfam" id="PF01441">
    <property type="entry name" value="Lipoprotein_6"/>
    <property type="match status" value="1"/>
</dbReference>
<evidence type="ECO:0000256" key="4">
    <source>
        <dbReference type="ARBA" id="ARBA00022729"/>
    </source>
</evidence>
<accession>W5SGA5</accession>
<reference evidence="9" key="1">
    <citation type="submission" date="2013-02" db="EMBL/GenBank/DDBJ databases">
        <title>Comparative genomics of Borrelia species.</title>
        <authorList>
            <person name="Schwan T.G."/>
            <person name="Raffel S.J."/>
            <person name="Porcella S.F."/>
        </authorList>
    </citation>
    <scope>NUCLEOTIDE SEQUENCE</scope>
    <source>
        <strain evidence="9">FR64b</strain>
        <plasmid evidence="9">unnamed</plasmid>
    </source>
</reference>
<name>W5SGA5_9SPIR</name>
<dbReference type="Gene3D" id="1.20.120.240">
    <property type="entry name" value="Lipoprotein, type 6"/>
    <property type="match status" value="1"/>
</dbReference>
<protein>
    <submittedName>
        <fullName evidence="9">Variable outer membrane protein</fullName>
    </submittedName>
</protein>
<evidence type="ECO:0000256" key="3">
    <source>
        <dbReference type="ARBA" id="ARBA00008719"/>
    </source>
</evidence>
<comment type="function">
    <text evidence="1">The Vlp and Vsp proteins are antigenically distinct proteins, only one vlp or vsp gene is transcriptionally active at any one time. Switching between these genes is a mechanism of host immune response evasion.</text>
</comment>
<evidence type="ECO:0000256" key="8">
    <source>
        <dbReference type="ARBA" id="ARBA00023288"/>
    </source>
</evidence>
<gene>
    <name evidence="9" type="ORF">BOM_1389</name>
</gene>
<keyword evidence="6" id="KW-0564">Palmitate</keyword>
<dbReference type="HOGENOM" id="CLU_2328227_0_0_12"/>
<dbReference type="GO" id="GO:0009279">
    <property type="term" value="C:cell outer membrane"/>
    <property type="evidence" value="ECO:0007669"/>
    <property type="project" value="UniProtKB-SubCell"/>
</dbReference>
<dbReference type="EMBL" id="CP004245">
    <property type="protein sequence ID" value="AHH05932.1"/>
    <property type="molecule type" value="Genomic_DNA"/>
</dbReference>
<keyword evidence="4" id="KW-0732">Signal</keyword>
<organism evidence="9">
    <name type="scientific">Borrelia miyamotoi FR64b</name>
    <dbReference type="NCBI Taxonomy" id="1292392"/>
    <lineage>
        <taxon>Bacteria</taxon>
        <taxon>Pseudomonadati</taxon>
        <taxon>Spirochaetota</taxon>
        <taxon>Spirochaetia</taxon>
        <taxon>Spirochaetales</taxon>
        <taxon>Borreliaceae</taxon>
        <taxon>Borrelia</taxon>
    </lineage>
</organism>
<keyword evidence="7" id="KW-0998">Cell outer membrane</keyword>
<keyword evidence="5" id="KW-0472">Membrane</keyword>
<comment type="similarity">
    <text evidence="3">Belongs to the variable small protein (Vsp) family.</text>
</comment>
<geneLocation type="plasmid" evidence="9">
    <name>unnamed</name>
</geneLocation>
<dbReference type="SUPFAM" id="SSF63515">
    <property type="entry name" value="Outer surface protein C (OspC)"/>
    <property type="match status" value="1"/>
</dbReference>
<dbReference type="InterPro" id="IPR036437">
    <property type="entry name" value="OspC-like_sf"/>
</dbReference>
<dbReference type="InterPro" id="IPR001800">
    <property type="entry name" value="Lipoprotein_OspC"/>
</dbReference>
<proteinExistence type="inferred from homology"/>
<evidence type="ECO:0000256" key="2">
    <source>
        <dbReference type="ARBA" id="ARBA00004459"/>
    </source>
</evidence>
<evidence type="ECO:0000256" key="7">
    <source>
        <dbReference type="ARBA" id="ARBA00023237"/>
    </source>
</evidence>
<sequence>MTALEGKARLSSVLKAKVTVAKTSCESFSNELKTEHIDFGKEDAGDDNAKAALLVTNATKNKGVTELESLNTAVDKLLQCLQCFVAKDAHLKQQLKSL</sequence>
<evidence type="ECO:0000256" key="6">
    <source>
        <dbReference type="ARBA" id="ARBA00023139"/>
    </source>
</evidence>
<evidence type="ECO:0000313" key="9">
    <source>
        <dbReference type="EMBL" id="AHH05932.1"/>
    </source>
</evidence>
<keyword evidence="8" id="KW-0449">Lipoprotein</keyword>